<dbReference type="SUPFAM" id="SSF47928">
    <property type="entry name" value="N-terminal domain of the delta subunit of the F1F0-ATP synthase"/>
    <property type="match status" value="1"/>
</dbReference>
<keyword evidence="9" id="KW-1185">Reference proteome</keyword>
<dbReference type="GO" id="GO:0005886">
    <property type="term" value="C:plasma membrane"/>
    <property type="evidence" value="ECO:0007669"/>
    <property type="project" value="UniProtKB-SubCell"/>
</dbReference>
<keyword evidence="7" id="KW-1003">Cell membrane</keyword>
<dbReference type="RefSeq" id="WP_229688947.1">
    <property type="nucleotide sequence ID" value="NZ_BMJC01000003.1"/>
</dbReference>
<dbReference type="PRINTS" id="PR00125">
    <property type="entry name" value="ATPASEDELTA"/>
</dbReference>
<keyword evidence="7" id="KW-0139">CF(1)</keyword>
<dbReference type="EMBL" id="BMJC01000003">
    <property type="protein sequence ID" value="GGB07150.1"/>
    <property type="molecule type" value="Genomic_DNA"/>
</dbReference>
<accession>A0A8J2UF10</accession>
<evidence type="ECO:0000256" key="4">
    <source>
        <dbReference type="ARBA" id="ARBA00023065"/>
    </source>
</evidence>
<dbReference type="HAMAP" id="MF_01416">
    <property type="entry name" value="ATP_synth_delta_bact"/>
    <property type="match status" value="1"/>
</dbReference>
<keyword evidence="2 7" id="KW-0813">Transport</keyword>
<evidence type="ECO:0000256" key="2">
    <source>
        <dbReference type="ARBA" id="ARBA00022448"/>
    </source>
</evidence>
<comment type="similarity">
    <text evidence="7">Belongs to the ATPase delta chain family.</text>
</comment>
<protein>
    <recommendedName>
        <fullName evidence="7">ATP synthase subunit delta</fullName>
    </recommendedName>
    <alternativeName>
        <fullName evidence="7">ATP synthase F(1) sector subunit delta</fullName>
    </alternativeName>
    <alternativeName>
        <fullName evidence="7">F-type ATPase subunit delta</fullName>
        <shortName evidence="7">F-ATPase subunit delta</shortName>
    </alternativeName>
</protein>
<evidence type="ECO:0000313" key="8">
    <source>
        <dbReference type="EMBL" id="GGB07150.1"/>
    </source>
</evidence>
<dbReference type="InterPro" id="IPR026015">
    <property type="entry name" value="ATP_synth_OSCP/delta_N_sf"/>
</dbReference>
<organism evidence="8 9">
    <name type="scientific">Puia dinghuensis</name>
    <dbReference type="NCBI Taxonomy" id="1792502"/>
    <lineage>
        <taxon>Bacteria</taxon>
        <taxon>Pseudomonadati</taxon>
        <taxon>Bacteroidota</taxon>
        <taxon>Chitinophagia</taxon>
        <taxon>Chitinophagales</taxon>
        <taxon>Chitinophagaceae</taxon>
        <taxon>Puia</taxon>
    </lineage>
</organism>
<dbReference type="Proteomes" id="UP000607559">
    <property type="component" value="Unassembled WGS sequence"/>
</dbReference>
<dbReference type="GO" id="GO:0045259">
    <property type="term" value="C:proton-transporting ATP synthase complex"/>
    <property type="evidence" value="ECO:0007669"/>
    <property type="project" value="UniProtKB-KW"/>
</dbReference>
<proteinExistence type="inferred from homology"/>
<comment type="function">
    <text evidence="7">F(1)F(0) ATP synthase produces ATP from ADP in the presence of a proton or sodium gradient. F-type ATPases consist of two structural domains, F(1) containing the extramembraneous catalytic core and F(0) containing the membrane proton channel, linked together by a central stalk and a peripheral stalk. During catalysis, ATP synthesis in the catalytic domain of F(1) is coupled via a rotary mechanism of the central stalk subunits to proton translocation.</text>
</comment>
<name>A0A8J2UF10_9BACT</name>
<comment type="function">
    <text evidence="7">This protein is part of the stalk that links CF(0) to CF(1). It either transmits conformational changes from CF(0) to CF(1) or is implicated in proton conduction.</text>
</comment>
<keyword evidence="3 7" id="KW-0375">Hydrogen ion transport</keyword>
<comment type="subcellular location">
    <subcellularLocation>
        <location evidence="7">Cell membrane</location>
        <topology evidence="7">Peripheral membrane protein</topology>
    </subcellularLocation>
    <subcellularLocation>
        <location evidence="1">Membrane</location>
    </subcellularLocation>
</comment>
<evidence type="ECO:0000256" key="5">
    <source>
        <dbReference type="ARBA" id="ARBA00023136"/>
    </source>
</evidence>
<dbReference type="GO" id="GO:0046933">
    <property type="term" value="F:proton-transporting ATP synthase activity, rotational mechanism"/>
    <property type="evidence" value="ECO:0007669"/>
    <property type="project" value="UniProtKB-UniRule"/>
</dbReference>
<dbReference type="AlphaFoldDB" id="A0A8J2UF10"/>
<keyword evidence="4 7" id="KW-0406">Ion transport</keyword>
<keyword evidence="6 7" id="KW-0066">ATP synthesis</keyword>
<sequence>MMPNPRLAARYAKSILDLSIEKGELEEVYKDMLLLQDTFRSSHELVNLLRSPIIKADKKGKILDAIFAAKISSLTRAFITLLLNKEREGNLPEIAVAFVQQYKDYKGISVVKLTTAVPVSDDIKQALLQKLRTERQLQQIELDTDVRQELIGGFILEIGDQRIDTSVAFELNNIRKQFQNNDFIYKIR</sequence>
<dbReference type="Gene3D" id="1.10.520.20">
    <property type="entry name" value="N-terminal domain of the delta subunit of the F1F0-ATP synthase"/>
    <property type="match status" value="1"/>
</dbReference>
<dbReference type="Pfam" id="PF00213">
    <property type="entry name" value="OSCP"/>
    <property type="match status" value="1"/>
</dbReference>
<evidence type="ECO:0000256" key="1">
    <source>
        <dbReference type="ARBA" id="ARBA00004370"/>
    </source>
</evidence>
<keyword evidence="5 7" id="KW-0472">Membrane</keyword>
<reference evidence="8" key="2">
    <citation type="submission" date="2020-09" db="EMBL/GenBank/DDBJ databases">
        <authorList>
            <person name="Sun Q."/>
            <person name="Zhou Y."/>
        </authorList>
    </citation>
    <scope>NUCLEOTIDE SEQUENCE</scope>
    <source>
        <strain evidence="8">CGMCC 1.15448</strain>
    </source>
</reference>
<comment type="caution">
    <text evidence="8">The sequence shown here is derived from an EMBL/GenBank/DDBJ whole genome shotgun (WGS) entry which is preliminary data.</text>
</comment>
<dbReference type="NCBIfam" id="TIGR01145">
    <property type="entry name" value="ATP_synt_delta"/>
    <property type="match status" value="1"/>
</dbReference>
<evidence type="ECO:0000313" key="9">
    <source>
        <dbReference type="Proteomes" id="UP000607559"/>
    </source>
</evidence>
<evidence type="ECO:0000256" key="7">
    <source>
        <dbReference type="HAMAP-Rule" id="MF_01416"/>
    </source>
</evidence>
<evidence type="ECO:0000256" key="3">
    <source>
        <dbReference type="ARBA" id="ARBA00022781"/>
    </source>
</evidence>
<dbReference type="PANTHER" id="PTHR11910">
    <property type="entry name" value="ATP SYNTHASE DELTA CHAIN"/>
    <property type="match status" value="1"/>
</dbReference>
<evidence type="ECO:0000256" key="6">
    <source>
        <dbReference type="ARBA" id="ARBA00023310"/>
    </source>
</evidence>
<dbReference type="InterPro" id="IPR000711">
    <property type="entry name" value="ATPase_OSCP/dsu"/>
</dbReference>
<reference evidence="8" key="1">
    <citation type="journal article" date="2014" name="Int. J. Syst. Evol. Microbiol.">
        <title>Complete genome sequence of Corynebacterium casei LMG S-19264T (=DSM 44701T), isolated from a smear-ripened cheese.</title>
        <authorList>
            <consortium name="US DOE Joint Genome Institute (JGI-PGF)"/>
            <person name="Walter F."/>
            <person name="Albersmeier A."/>
            <person name="Kalinowski J."/>
            <person name="Ruckert C."/>
        </authorList>
    </citation>
    <scope>NUCLEOTIDE SEQUENCE</scope>
    <source>
        <strain evidence="8">CGMCC 1.15448</strain>
    </source>
</reference>
<gene>
    <name evidence="7 8" type="primary">atpH</name>
    <name evidence="8" type="ORF">GCM10011511_33300</name>
</gene>